<accession>A0A9W6ZBJ2</accession>
<organism evidence="4 5">
    <name type="scientific">Triparma laevis f. inornata</name>
    <dbReference type="NCBI Taxonomy" id="1714386"/>
    <lineage>
        <taxon>Eukaryota</taxon>
        <taxon>Sar</taxon>
        <taxon>Stramenopiles</taxon>
        <taxon>Ochrophyta</taxon>
        <taxon>Bolidophyceae</taxon>
        <taxon>Parmales</taxon>
        <taxon>Triparmaceae</taxon>
        <taxon>Triparma</taxon>
    </lineage>
</organism>
<name>A0A9W6ZBJ2_9STRA</name>
<evidence type="ECO:0000313" key="4">
    <source>
        <dbReference type="EMBL" id="GMH48098.1"/>
    </source>
</evidence>
<keyword evidence="1" id="KW-0677">Repeat</keyword>
<feature type="domain" description="Fibronectin type-III" evidence="3">
    <location>
        <begin position="3574"/>
        <end position="3679"/>
    </location>
</feature>
<dbReference type="InterPro" id="IPR013783">
    <property type="entry name" value="Ig-like_fold"/>
</dbReference>
<feature type="domain" description="Fibronectin type-III" evidence="3">
    <location>
        <begin position="4504"/>
        <end position="4604"/>
    </location>
</feature>
<evidence type="ECO:0000259" key="3">
    <source>
        <dbReference type="PROSITE" id="PS50853"/>
    </source>
</evidence>
<feature type="domain" description="Fibronectin type-III" evidence="3">
    <location>
        <begin position="4607"/>
        <end position="4707"/>
    </location>
</feature>
<feature type="compositionally biased region" description="Polar residues" evidence="2">
    <location>
        <begin position="4433"/>
        <end position="4444"/>
    </location>
</feature>
<dbReference type="Pfam" id="PF00041">
    <property type="entry name" value="fn3"/>
    <property type="match status" value="2"/>
</dbReference>
<dbReference type="PANTHER" id="PTHR13817:SF73">
    <property type="entry name" value="FIBRONECTIN TYPE-III DOMAIN-CONTAINING PROTEIN"/>
    <property type="match status" value="1"/>
</dbReference>
<dbReference type="SUPFAM" id="SSF49265">
    <property type="entry name" value="Fibronectin type III"/>
    <property type="match status" value="5"/>
</dbReference>
<feature type="domain" description="Fibronectin type-III" evidence="3">
    <location>
        <begin position="4129"/>
        <end position="4226"/>
    </location>
</feature>
<dbReference type="InterPro" id="IPR036116">
    <property type="entry name" value="FN3_sf"/>
</dbReference>
<dbReference type="PROSITE" id="PS50853">
    <property type="entry name" value="FN3"/>
    <property type="match status" value="6"/>
</dbReference>
<dbReference type="InterPro" id="IPR050964">
    <property type="entry name" value="Striated_Muscle_Regulatory"/>
</dbReference>
<comment type="caution">
    <text evidence="4">The sequence shown here is derived from an EMBL/GenBank/DDBJ whole genome shotgun (WGS) entry which is preliminary data.</text>
</comment>
<proteinExistence type="predicted"/>
<protein>
    <recommendedName>
        <fullName evidence="3">Fibronectin type-III domain-containing protein</fullName>
    </recommendedName>
</protein>
<reference evidence="5" key="1">
    <citation type="journal article" date="2023" name="Commun. Biol.">
        <title>Genome analysis of Parmales, the sister group of diatoms, reveals the evolutionary specialization of diatoms from phago-mixotrophs to photoautotrophs.</title>
        <authorList>
            <person name="Ban H."/>
            <person name="Sato S."/>
            <person name="Yoshikawa S."/>
            <person name="Yamada K."/>
            <person name="Nakamura Y."/>
            <person name="Ichinomiya M."/>
            <person name="Sato N."/>
            <person name="Blanc-Mathieu R."/>
            <person name="Endo H."/>
            <person name="Kuwata A."/>
            <person name="Ogata H."/>
        </authorList>
    </citation>
    <scope>NUCLEOTIDE SEQUENCE [LARGE SCALE GENOMIC DNA]</scope>
</reference>
<sequence length="4841" mass="504619">MRTGGANGASGTQVEGYVWSITFMSNVWKDPTVEHDASSVPGNWVGAAALWTDTWDTGVSKAWGKNAGNMPAFSCVDTALYTTNGALPSDGCSVAEYTQGTEPLGGTFKVCLDTTDHDVINIQDVKCTDGVSHNAFASAADSGGDGSSMEEKLEALTNVGDVAVTRSNVNQGGNNGGYTWTITFLRDDDQVGGQFGGCEQKDDANSLCNSPGNVPKFCDAGVCAPDVTSMKGSCDNTNIFSPYTPDTEWHAYAPDGYLTSITVDAGGSGYGSAPTVTIAAPDGWNGIQATATAVLTGGAVSGITITNAGTGYTSVPAISFSGGAASATAVLAAVQYGTHFNCSYVTILDASSTLPPPSSVETQVIYLKDPDYAGWDEGTEFDNSIEKLYAIEFYGYYSNCLRNTDTTTEFGRAFERAFNATQGDGAITAITANPHYSVARGTSETLAPNGYVYTINFHGAEGDIADPGSTNGLRFHYSIGAQIDATQAGIFDFTTEEITVSALEYAQFITGDEVIYDIGTGGAAAITSLTHDVSYFVIKSGTANKISLATTKANALGGTKIDLTVVAASGTAHWLRSRPFTEMCGEATSPTVIATFDGQDGTVVTGTTITLLVGEYKSFSDGDAVTYGIGGGGAAITNLVDGAIYFVKKGVSPAIELHPTKELAAAITLTAGASGTAHTLSTVTKYLVAGASEPFDTENNQQIAASTIFDSQVHPYDKTTSGCVDGNVQRGNFTSFYVTGDTNLVHDNVATITIDLSGGTLVDTTDNLITVTSAEYALVSTGDSVVYDIGTGGTVISGLTNSVTYYIIKSSTANKISLASSHSNAVAGTVVALADQASSTAVLQTFTPALANPGYFDPNFNYELRWNAPAEGAYVTENNHASKSIQWHLENQGTFRKVNVTRSVIGQYGVVEWTVTFVHNLGQTPPGTGDVAPLVVVQEPDVLGTITTPVISESQKGSTGLSGTFTVDYSSPTGARSVFFDETAERMKHKLEEMTTIGSVHVVRSEYPSSKSGGWGSQPVSTDGTLGGYKWNIRFVKNPGMSSGFTFPPGSGNVDPITITYSSTLSGDSALSENSQVATGSTALSGSFMLTYDGASTGLLSYEESSATMSQELDELTTVGDMTAVGGDRAMQLIPGLTATVSRDAKAATIVGGDLREHLAPGQKYRIGGGFTGDTGLYAGGDGSMLLDTVVTNKGSPLVQTTSVLDKTLFPGHQVNIGGDTYTVNRTGVEVQTLIVHEQNTTVNEKFVHNPTHFKFKLNFHHAAVNSTTACLDDTSTAAQVQAALNYLPTVDAGDIVVTRSGDGKPYDPYVFSIYFEGSSVVGDVDQLTVVKGECDIDAYYNERPVYTKTAIEGGRVEHKRLTLAADSGTVTGAYYKLRYTDKHGNTTDTSSCIDWTATSADIEEELGNIRLLSDSPSGRVIDLNTDHGTSTQSKFKLVGTGLTWEGTAGVAGGSYDHGNYAGGFKAGDVIRFVDFVESQTVAYTANNVAAQTSDDKAYMIAEVSADAKYITLTEKVTWSSSDQMVAIYHVNKPATVKKTGWGATVPQVTRMTTFSNLAVTPHASGSFKVKVTSGGVEASTACLAYGISAADMKSALEASLTIDGGTHRFDWNNDGLDNDEGHITVSRTGDGTFASGYGYVYDFTFEGHASVMGTSAVLGTNAPVIEVIGEGSFNGCNDVSGTITDFSGTFTGTAANANNQITSLTSSVNGFLTAGDRIKIAGSTAADKTYYISFIDAAGTTVTLTENFVGTGGAGKAITLVEGGIPQFTVETTEAGVDAYSYDIYFTGNHLANVGELTVFDEGTGTCASSFTHSNGMNRNVHVDTIQQGGSEEVQTLVLKSPVPVAASVGTPSTAEYFKLYLNNGEMGINSWSTAANPDPSTHKVDDVCYSWGVPAATLQNDINARLKEKFLKQLLPGPGEERFWDEQVTVSRHGLGDSSSMFGYTYSITFSGDYVRGDIPEIWLETDHNYTNHRFVGTGLNDANFTGWTAPGSPGRVTNTPESRTQDLDWIRVEITKVDDSNAYTAVDQITVTSPKAYHEKLLYTFDGSAVVNYATDVFTVDSATWTALSAGDAIIYNDGAGGAGNNIAGLTDDKIYYVIKDTTPTIKLAATWVDAIGGVAVIVTTGGGGAGNTFTDYDQYIKTMNITADVPLPLFGGANVTFASSNGHTLGDVFLLKLATCGGTNGAKLPEGAHIGINTITDGSDSFKELTLSEAYSGDNSDSISMFQRPEYFTVLDSRDEVQTLTVTHPSSSTWTSTDYYYTLSYGGVNGGTTSCLKPTATDSELEAAINGLTGLCSTGDCVSVTRKTDATSAPNGFVYSIYYTGSEVSGRNIVDSTNANAGDHSALYGFELDDSRVVVTFDGTSAGAKITATATVEEIEVTAAEYASLTTGDAVTYASGGADVGGLVDTTIYNVVKSVSANKISLATNYANAVAASPTKVDLTGFAAAGTEHTLSRMCGTGSTDYVRGGASGASLTLATVTQGTDGDSNNRAANVFSATSVPLATEASSAVAGFWLGKDATSLPIYRVSGKYWQVEFDELLGDADVFGIDSSGLSSNAVVSVTDDVIEGYNPTSVVLAGLETGVGQYMRVYAMNEQGLSAPSGAAQAVPSSPPVALESLTASYAAHVDEIQSVNVVATHKDEIQTITTTSASVPEVQEIVMSADIGASVAGNFSVRFPEIQVITWTAGSAVTAGGYKVSFETLDPGASTTKVTGRPVRDLKYETITTACIPYGASEADFKSALAAANGSPSGTANTLSASDIVVSRSGDASFSSNFGYSYSVTFVGDKFKGNVKEMTAATGGGCTAFNHASAGDETTTVRTLNEDNAMGTDTEIQIIKVNASSAIAEGSYSLNFTSFGNEVLYDAQNTKCIQWDATAAEMEAALEKLTNIDSVKVVRTGDGSAASDFGYTYSIYFNGNAMHSSVASADWNPAQLGFNSSTPPDMAFAGGSRAAPNTGPWFNPAYECDTFKTNYNGVLTPYTTISGQGSGVIFSTADENGVDLNAPFGVSRADELGAELLKLPMVTSIMAATSQEGTGSSLTVTFGDADGDLPELVCNVDSAFSAVSGASCDVTTVVDGNVLGAFFTLDSSSIIYHDASEADVKAAVEGIGWVGSVDVSRTDFDGKGGYVWSITFTSNEGDLPMLAAANSLTGKDAECTVAEHVKGNTLGGTYTLAYGSEISAPIDFNARDYTLKNTLEAVPGVGTVSVSKGTSNTEGGAQYLVTFQSISDSDVDMLVADSSLLTGVGSGVTVREDVKGSLATGDALGISYSAPLPCSASMVSGGTCGSSITSINLEVDTNSAFISNPSYITINPDYNVQTIMTTSEEASNSPFQNPSISGYFQVTYDGETSGVISASASATDVRNALEALSGVNTVSVTRTYSQKTIADACIDVTVGFSTVTCSSSCTCNFAGQGMQANDLIKLGDEWFRVKSDYAGSASTFSLATVADSTVFDSFIPANGLDLSAGAIQTWAGGYDWTVTFHSVVGGTEAMALGSPEHLLTPQDSAVQIRVSDCDMCLYIKALTTWSTYYLRAQTVNPVGVSAYTDASISAGGYGSAVAAIPRSIPDAPTNTGLSVTSGDCLSITFSPPANDPNNDITGYKLQWDTVDTFTNAKTGSASCSSSGFGSCSITSAATITGSPPYVYEFCSLSASSTYYARIAAENSVPVQSIDPSGVVTDNTNWAATLSSVPVNRVPNAPDAVTLTNMKSTELRLTIDPPARDGGDAITHYVIEIDTSTSFDTAAYTTATVAVGSLVQLTTGGDYLYPVTSLTTGTQYYARDATVTWTAPASNGGDPVDYYKVEWFTRDFTPEVQVVRLTYTATPSTTKFILKFPAQDGSMEQTGTLDWDISAVNMRNALLNLGQSSFNYIAGDVAVTRTTINSGNGYAWSITFGGDADSTDNKGDQIEMIPSFSVNDASASTLQMSTFTTGVRSGGNTEVQVLKVGGTSDGASRAVAGFFRCKVEGSSWSNYIAADATNTEVEDALGQLSTVSADVVVTKDTSIATGIYSHEYRITFNGIKGDVSTIVVDTAYLTSINGDAEIVVYGGDNSISPSTNLKAHTSAIVGEKPTKYGTTLLPASSTSYTVDFGETGVEYDVVVTPRNSLYGFGPATTVGTVTPPRQVPQMPQGVSSGVNTGFSDSVLVNWSPPTSDGGDTITRYRVELDETATFDSPTATEDFYCPTANERTVWEITTGSSNAANAVVNGYFALSVTVNGVTETTDAIPYNAVALAANETGTSTAISLTNKFTINDGSTTITYAGTGLQALLFVGDRLKFDLQDISTTTLASYEYVVTAVADSTATINHASSTGNGVETHGGVTQTAFAYRIGGGRGDTSTSKMHCTTDDSQCTLARTRTSGSMQSKINDLTNVVTNGVVVDRDGPDSNGGYTWRITFLDDAPDGNSDFVVAVASETLSTSGNTEAKADQSDTTTGTITAGSSPLVDGETYTSCAGTLQVPSTGGLTKGTSYYSRVYAVNSVGYSVAQSSSTALAPTVVSGAPTGVTLEVTSSSELRVLFSAPSDNGGAGVTKYLIEYDTSSAFSSPLTEELTYLSGGAPFFKKLEGLTQGTYYFVRVSAYNGNGYGVTQVTTPSSLNPHQTPSSPSTVSLQTTSDTMLTVGWAAPSDTGGDAISGYIVEWDTSVGFNSGSLSPHKGSVTIPSTYTSSTLELLSGSTTYYTRVAAINSAGTGTYQTSSPVSTMPSLQVPGAPHSIALATTATTGEISVTWQYPKIPHHGVPCSGSLSSVNDCPTPFGASAAESTGGSTIQAYEIEYNERSDFTGSDGAITTTSGLSLTLSGLTAERIYFVRVLARNQQGSGAYCQVDSSSNQVSISATA</sequence>
<feature type="domain" description="Fibronectin type-III" evidence="3">
    <location>
        <begin position="4713"/>
        <end position="4836"/>
    </location>
</feature>
<feature type="domain" description="Fibronectin type-III" evidence="3">
    <location>
        <begin position="3703"/>
        <end position="3795"/>
    </location>
</feature>
<evidence type="ECO:0000256" key="2">
    <source>
        <dbReference type="SAM" id="MobiDB-lite"/>
    </source>
</evidence>
<dbReference type="EMBL" id="BLQM01000003">
    <property type="protein sequence ID" value="GMH48098.1"/>
    <property type="molecule type" value="Genomic_DNA"/>
</dbReference>
<dbReference type="Proteomes" id="UP001162640">
    <property type="component" value="Unassembled WGS sequence"/>
</dbReference>
<dbReference type="PANTHER" id="PTHR13817">
    <property type="entry name" value="TITIN"/>
    <property type="match status" value="1"/>
</dbReference>
<dbReference type="Gene3D" id="2.60.40.10">
    <property type="entry name" value="Immunoglobulins"/>
    <property type="match status" value="6"/>
</dbReference>
<dbReference type="SMART" id="SM00060">
    <property type="entry name" value="FN3"/>
    <property type="match status" value="7"/>
</dbReference>
<feature type="region of interest" description="Disordered" evidence="2">
    <location>
        <begin position="4424"/>
        <end position="4444"/>
    </location>
</feature>
<dbReference type="CDD" id="cd00063">
    <property type="entry name" value="FN3"/>
    <property type="match status" value="4"/>
</dbReference>
<gene>
    <name evidence="4" type="ORF">TL16_g00216</name>
</gene>
<evidence type="ECO:0000313" key="5">
    <source>
        <dbReference type="Proteomes" id="UP001162640"/>
    </source>
</evidence>
<dbReference type="InterPro" id="IPR003961">
    <property type="entry name" value="FN3_dom"/>
</dbReference>
<evidence type="ECO:0000256" key="1">
    <source>
        <dbReference type="ARBA" id="ARBA00022737"/>
    </source>
</evidence>